<gene>
    <name evidence="11" type="ORF">HQ43_04945</name>
</gene>
<comment type="function">
    <text evidence="9">CRISPR (clustered regularly interspaced short palindromic repeat) is an adaptive immune system that provides protection against mobile genetic elements (viruses, transposable elements and conjugative plasmids). CRISPR clusters contain sequences complementary to antecedent mobile elements and target invading nucleic acids. CRISPR clusters are transcribed and processed into CRISPR RNA (crRNA).</text>
</comment>
<evidence type="ECO:0000256" key="5">
    <source>
        <dbReference type="ARBA" id="ARBA00023004"/>
    </source>
</evidence>
<evidence type="ECO:0000256" key="9">
    <source>
        <dbReference type="RuleBase" id="RU365022"/>
    </source>
</evidence>
<protein>
    <recommendedName>
        <fullName evidence="9">CRISPR-associated exonuclease Cas4</fullName>
        <ecNumber evidence="9">3.1.12.1</ecNumber>
    </recommendedName>
</protein>
<accession>A0ABR4XL60</accession>
<comment type="caution">
    <text evidence="11">The sequence shown here is derived from an EMBL/GenBank/DDBJ whole genome shotgun (WGS) entry which is preliminary data.</text>
</comment>
<dbReference type="NCBIfam" id="TIGR00372">
    <property type="entry name" value="cas4"/>
    <property type="match status" value="1"/>
</dbReference>
<proteinExistence type="inferred from homology"/>
<dbReference type="EMBL" id="JQZV01000009">
    <property type="protein sequence ID" value="KGN92586.1"/>
    <property type="molecule type" value="Genomic_DNA"/>
</dbReference>
<dbReference type="InterPro" id="IPR013343">
    <property type="entry name" value="CRISPR-assoc_prot_Cas4"/>
</dbReference>
<comment type="cofactor">
    <cofactor evidence="9">
        <name>iron-sulfur cluster</name>
        <dbReference type="ChEBI" id="CHEBI:30408"/>
    </cofactor>
</comment>
<keyword evidence="1 9" id="KW-0540">Nuclease</keyword>
<evidence type="ECO:0000259" key="10">
    <source>
        <dbReference type="Pfam" id="PF01930"/>
    </source>
</evidence>
<evidence type="ECO:0000256" key="2">
    <source>
        <dbReference type="ARBA" id="ARBA00022723"/>
    </source>
</evidence>
<keyword evidence="7 9" id="KW-0051">Antiviral defense</keyword>
<keyword evidence="8 9" id="KW-0464">Manganese</keyword>
<keyword evidence="5 9" id="KW-0408">Iron</keyword>
<sequence>MFITGTHFNYYLVCHRKLWLFSSGITMEHTSDLVYEGKLIHENSYPQRSLRYEELELDGIKIDYYDAKNKVVHEIKKSDKIAPAHRLQLLYYLYVLEQNGVVGATGILEYPKLRRREEVLLTDMDREQIREIGEEIERIIESKECPPVISSKICKNCSYYDFCFSGKESEQL</sequence>
<dbReference type="Pfam" id="PF01930">
    <property type="entry name" value="Cas_Cas4"/>
    <property type="match status" value="1"/>
</dbReference>
<comment type="cofactor">
    <cofactor evidence="9">
        <name>Mg(2+)</name>
        <dbReference type="ChEBI" id="CHEBI:18420"/>
    </cofactor>
    <cofactor evidence="9">
        <name>Mn(2+)</name>
        <dbReference type="ChEBI" id="CHEBI:29035"/>
    </cofactor>
    <text evidence="9">Mg(2+) or Mn(2+) required for ssDNA cleavage activity.</text>
</comment>
<keyword evidence="6 9" id="KW-0411">Iron-sulfur</keyword>
<dbReference type="EC" id="3.1.12.1" evidence="9"/>
<evidence type="ECO:0000256" key="7">
    <source>
        <dbReference type="ARBA" id="ARBA00023118"/>
    </source>
</evidence>
<keyword evidence="12" id="KW-1185">Reference proteome</keyword>
<dbReference type="PANTHER" id="PTHR37168">
    <property type="entry name" value="CRISPR-ASSOCIATED EXONUCLEASE CAS4"/>
    <property type="match status" value="1"/>
</dbReference>
<keyword evidence="3 9" id="KW-0378">Hydrolase</keyword>
<evidence type="ECO:0000256" key="3">
    <source>
        <dbReference type="ARBA" id="ARBA00022801"/>
    </source>
</evidence>
<keyword evidence="2 9" id="KW-0479">Metal-binding</keyword>
<name>A0ABR4XL60_9PORP</name>
<dbReference type="RefSeq" id="WP_036790404.1">
    <property type="nucleotide sequence ID" value="NZ_JQZV01000009.1"/>
</dbReference>
<evidence type="ECO:0000256" key="6">
    <source>
        <dbReference type="ARBA" id="ARBA00023014"/>
    </source>
</evidence>
<dbReference type="PANTHER" id="PTHR37168:SF1">
    <property type="entry name" value="CRISPR-ASSOCIATED EXONUCLEASE CAS4"/>
    <property type="match status" value="1"/>
</dbReference>
<evidence type="ECO:0000256" key="4">
    <source>
        <dbReference type="ARBA" id="ARBA00022839"/>
    </source>
</evidence>
<evidence type="ECO:0000256" key="1">
    <source>
        <dbReference type="ARBA" id="ARBA00022722"/>
    </source>
</evidence>
<feature type="domain" description="DUF83" evidence="10">
    <location>
        <begin position="4"/>
        <end position="164"/>
    </location>
</feature>
<organism evidence="11 12">
    <name type="scientific">Porphyromonas canoris</name>
    <dbReference type="NCBI Taxonomy" id="36875"/>
    <lineage>
        <taxon>Bacteria</taxon>
        <taxon>Pseudomonadati</taxon>
        <taxon>Bacteroidota</taxon>
        <taxon>Bacteroidia</taxon>
        <taxon>Bacteroidales</taxon>
        <taxon>Porphyromonadaceae</taxon>
        <taxon>Porphyromonas</taxon>
    </lineage>
</organism>
<evidence type="ECO:0000313" key="11">
    <source>
        <dbReference type="EMBL" id="KGN92586.1"/>
    </source>
</evidence>
<reference evidence="11 12" key="1">
    <citation type="submission" date="2014-08" db="EMBL/GenBank/DDBJ databases">
        <title>Porphyromonas canoris strain:OH2762 Genome sequencing.</title>
        <authorList>
            <person name="Wallis C."/>
            <person name="Deusch O."/>
            <person name="O'Flynn C."/>
            <person name="Davis I."/>
            <person name="Jospin G."/>
            <person name="Darling A.E."/>
            <person name="Coil D.A."/>
            <person name="Alexiev A."/>
            <person name="Horsfall A."/>
            <person name="Kirkwood N."/>
            <person name="Harris S."/>
            <person name="Eisen J.A."/>
        </authorList>
    </citation>
    <scope>NUCLEOTIDE SEQUENCE [LARGE SCALE GENOMIC DNA]</scope>
    <source>
        <strain evidence="12">COT-108 OH2762</strain>
    </source>
</reference>
<evidence type="ECO:0000313" key="12">
    <source>
        <dbReference type="Proteomes" id="UP000030101"/>
    </source>
</evidence>
<dbReference type="InterPro" id="IPR011604">
    <property type="entry name" value="PDDEXK-like_dom_sf"/>
</dbReference>
<dbReference type="Gene3D" id="3.90.320.10">
    <property type="match status" value="1"/>
</dbReference>
<evidence type="ECO:0000256" key="8">
    <source>
        <dbReference type="ARBA" id="ARBA00023211"/>
    </source>
</evidence>
<dbReference type="Proteomes" id="UP000030101">
    <property type="component" value="Unassembled WGS sequence"/>
</dbReference>
<dbReference type="InterPro" id="IPR022765">
    <property type="entry name" value="Dna2/Cas4_DUF83"/>
</dbReference>
<comment type="similarity">
    <text evidence="9">Belongs to the CRISPR-associated exonuclease Cas4 family.</text>
</comment>
<keyword evidence="4 9" id="KW-0269">Exonuclease</keyword>